<dbReference type="EMBL" id="FKBS01000029">
    <property type="protein sequence ID" value="SAI54535.1"/>
    <property type="molecule type" value="Genomic_DNA"/>
</dbReference>
<name>A0A157R8Y6_9BORD</name>
<dbReference type="OrthoDB" id="9763546at2"/>
<dbReference type="SUPFAM" id="SSF111369">
    <property type="entry name" value="HlyD-like secretion proteins"/>
    <property type="match status" value="1"/>
</dbReference>
<dbReference type="InterPro" id="IPR050465">
    <property type="entry name" value="UPF0194_transport"/>
</dbReference>
<comment type="subcellular location">
    <subcellularLocation>
        <location evidence="1">Cell envelope</location>
    </subcellularLocation>
</comment>
<evidence type="ECO:0000256" key="4">
    <source>
        <dbReference type="SAM" id="Phobius"/>
    </source>
</evidence>
<dbReference type="Gene3D" id="2.40.50.100">
    <property type="match status" value="1"/>
</dbReference>
<protein>
    <submittedName>
        <fullName evidence="5">Multidrug resistance protein MdtN</fullName>
    </submittedName>
</protein>
<gene>
    <name evidence="5" type="ORF">SAMEA1982600_04502</name>
</gene>
<sequence>MSNTPRETLLATLLQLEQRARACATTQDLAFLMVNDTHALAPYRQAALWRAGDGGNGVIEALSGLAVPERNAPFNVWLAALLARRMATAGDVQAGPLQPAADEHAMWSEHLPTHAWLLPLALDETAKPSAALLLVRDAPWHPRETTVLSVLADAYAHAWRALRPAAARPHGPGSWWAQLRHGKRRARWWLGLGVAAVLLLLVPVRQSVLAPAEIVARAPMAVRAPLQGVVDQIAVAPNQIVRKGQLLAALDARELTGKLETARQSLAVADAELRQTQQQALYDERSKAALALALGKRGQAASDVDYFEQALARTQLRAERDGIALFDDPADWVGKPVALGERIMLVADPKDAELEIQLPVADAIDLPDQADVRLFLNAAPASPLAATLLRVGYRASPASDGTLAYRVRARLDGAQEQDPAPRIGLKGTAKLYGQRTPLFAYLLRRPLASLRVWLGV</sequence>
<dbReference type="AlphaFoldDB" id="A0A157R8Y6"/>
<accession>A0A157R8Y6</accession>
<proteinExistence type="predicted"/>
<keyword evidence="4" id="KW-0472">Membrane</keyword>
<organism evidence="5 6">
    <name type="scientific">Bordetella ansorpii</name>
    <dbReference type="NCBI Taxonomy" id="288768"/>
    <lineage>
        <taxon>Bacteria</taxon>
        <taxon>Pseudomonadati</taxon>
        <taxon>Pseudomonadota</taxon>
        <taxon>Betaproteobacteria</taxon>
        <taxon>Burkholderiales</taxon>
        <taxon>Alcaligenaceae</taxon>
        <taxon>Bordetella</taxon>
    </lineage>
</organism>
<evidence type="ECO:0000256" key="3">
    <source>
        <dbReference type="SAM" id="Coils"/>
    </source>
</evidence>
<feature type="coiled-coil region" evidence="3">
    <location>
        <begin position="252"/>
        <end position="279"/>
    </location>
</feature>
<dbReference type="RefSeq" id="WP_066419564.1">
    <property type="nucleotide sequence ID" value="NZ_FKBS01000029.1"/>
</dbReference>
<evidence type="ECO:0000256" key="1">
    <source>
        <dbReference type="ARBA" id="ARBA00004196"/>
    </source>
</evidence>
<reference evidence="5 6" key="1">
    <citation type="submission" date="2016-03" db="EMBL/GenBank/DDBJ databases">
        <authorList>
            <consortium name="Pathogen Informatics"/>
        </authorList>
    </citation>
    <scope>NUCLEOTIDE SEQUENCE [LARGE SCALE GENOMIC DNA]</scope>
    <source>
        <strain evidence="5 6">NCTC13364</strain>
    </source>
</reference>
<evidence type="ECO:0000313" key="5">
    <source>
        <dbReference type="EMBL" id="SAI54535.1"/>
    </source>
</evidence>
<dbReference type="PANTHER" id="PTHR32347:SF23">
    <property type="entry name" value="BLL5650 PROTEIN"/>
    <property type="match status" value="1"/>
</dbReference>
<keyword evidence="4" id="KW-1133">Transmembrane helix</keyword>
<evidence type="ECO:0000256" key="2">
    <source>
        <dbReference type="ARBA" id="ARBA00023054"/>
    </source>
</evidence>
<keyword evidence="4" id="KW-0812">Transmembrane</keyword>
<dbReference type="PANTHER" id="PTHR32347">
    <property type="entry name" value="EFFLUX SYSTEM COMPONENT YKNX-RELATED"/>
    <property type="match status" value="1"/>
</dbReference>
<dbReference type="GO" id="GO:0030313">
    <property type="term" value="C:cell envelope"/>
    <property type="evidence" value="ECO:0007669"/>
    <property type="project" value="UniProtKB-SubCell"/>
</dbReference>
<feature type="transmembrane region" description="Helical" evidence="4">
    <location>
        <begin position="186"/>
        <end position="204"/>
    </location>
</feature>
<keyword evidence="2 3" id="KW-0175">Coiled coil</keyword>
<evidence type="ECO:0000313" key="6">
    <source>
        <dbReference type="Proteomes" id="UP000077037"/>
    </source>
</evidence>
<dbReference type="Proteomes" id="UP000077037">
    <property type="component" value="Unassembled WGS sequence"/>
</dbReference>
<dbReference type="Gene3D" id="1.10.287.470">
    <property type="entry name" value="Helix hairpin bin"/>
    <property type="match status" value="1"/>
</dbReference>